<dbReference type="CDD" id="cd06533">
    <property type="entry name" value="Glyco_transf_WecG_TagA"/>
    <property type="match status" value="1"/>
</dbReference>
<dbReference type="AlphaFoldDB" id="K9YR08"/>
<organism evidence="3 4">
    <name type="scientific">Dactylococcopsis salina (strain PCC 8305)</name>
    <name type="common">Myxobactron salinum</name>
    <dbReference type="NCBI Taxonomy" id="13035"/>
    <lineage>
        <taxon>Bacteria</taxon>
        <taxon>Bacillati</taxon>
        <taxon>Cyanobacteriota</taxon>
        <taxon>Cyanophyceae</taxon>
        <taxon>Nodosilineales</taxon>
        <taxon>Cymatolegaceae</taxon>
        <taxon>Dactylococcopsis</taxon>
    </lineage>
</organism>
<dbReference type="Proteomes" id="UP000010482">
    <property type="component" value="Chromosome"/>
</dbReference>
<dbReference type="PATRIC" id="fig|13035.3.peg.636"/>
<proteinExistence type="predicted"/>
<accession>K9YR08</accession>
<evidence type="ECO:0000256" key="2">
    <source>
        <dbReference type="ARBA" id="ARBA00022679"/>
    </source>
</evidence>
<keyword evidence="4" id="KW-1185">Reference proteome</keyword>
<dbReference type="InterPro" id="IPR004629">
    <property type="entry name" value="WecG_TagA_CpsF"/>
</dbReference>
<dbReference type="Pfam" id="PF03808">
    <property type="entry name" value="Glyco_tran_WecG"/>
    <property type="match status" value="1"/>
</dbReference>
<evidence type="ECO:0000313" key="3">
    <source>
        <dbReference type="EMBL" id="AFZ49339.1"/>
    </source>
</evidence>
<reference evidence="3" key="1">
    <citation type="submission" date="2012-04" db="EMBL/GenBank/DDBJ databases">
        <title>Finished genome of Dactylococcopsis salina PCC 8305.</title>
        <authorList>
            <consortium name="US DOE Joint Genome Institute"/>
            <person name="Gugger M."/>
            <person name="Coursin T."/>
            <person name="Rippka R."/>
            <person name="Tandeau De Marsac N."/>
            <person name="Huntemann M."/>
            <person name="Wei C.-L."/>
            <person name="Han J."/>
            <person name="Detter J.C."/>
            <person name="Han C."/>
            <person name="Tapia R."/>
            <person name="Daligault H."/>
            <person name="Chen A."/>
            <person name="Krypides N."/>
            <person name="Mavromatis K."/>
            <person name="Markowitz V."/>
            <person name="Szeto E."/>
            <person name="Ivanova N."/>
            <person name="Ovchinnikova G."/>
            <person name="Pagani I."/>
            <person name="Pati A."/>
            <person name="Goodwin L."/>
            <person name="Peters L."/>
            <person name="Pitluck S."/>
            <person name="Woyke T."/>
            <person name="Kerfeld C."/>
        </authorList>
    </citation>
    <scope>NUCLEOTIDE SEQUENCE [LARGE SCALE GENOMIC DNA]</scope>
    <source>
        <strain evidence="3">PCC 8305</strain>
    </source>
</reference>
<dbReference type="RefSeq" id="WP_015228352.1">
    <property type="nucleotide sequence ID" value="NC_019780.1"/>
</dbReference>
<dbReference type="eggNOG" id="COG1922">
    <property type="taxonomic scope" value="Bacteria"/>
</dbReference>
<sequence>MTPKTATVLGIQVHLLSDYVRWLRTCWHLGQGVHVVTLNAEMVMLARKDGDLAKAIEQAELVIPDGAGVVLSLRLQGKQQERCPGIELAGYLIKSIAEKKTEREIFFYGGVPNRAEAAAQQWRDQYPNLSITTQHGYLSPEEQTQLCQQLSEQQPRLILVGLGVPRQELWIAKNRHLCPQAIWIGVGGAFDIWGGAKQRAPTWFCEHNLEWLYRLYQEPSRWRRMLVLPQFAWASLITRNRG</sequence>
<dbReference type="KEGG" id="dsl:Dacsa_0561"/>
<keyword evidence="2" id="KW-0808">Transferase</keyword>
<keyword evidence="1" id="KW-0328">Glycosyltransferase</keyword>
<gene>
    <name evidence="3" type="ORF">Dacsa_0561</name>
</gene>
<dbReference type="NCBIfam" id="TIGR00696">
    <property type="entry name" value="wecG_tagA_cpsF"/>
    <property type="match status" value="1"/>
</dbReference>
<dbReference type="GO" id="GO:0016758">
    <property type="term" value="F:hexosyltransferase activity"/>
    <property type="evidence" value="ECO:0007669"/>
    <property type="project" value="TreeGrafter"/>
</dbReference>
<dbReference type="PANTHER" id="PTHR34136:SF1">
    <property type="entry name" value="UDP-N-ACETYL-D-MANNOSAMINURONIC ACID TRANSFERASE"/>
    <property type="match status" value="1"/>
</dbReference>
<dbReference type="HOGENOM" id="CLU_063203_3_1_3"/>
<dbReference type="EMBL" id="CP003944">
    <property type="protein sequence ID" value="AFZ49339.1"/>
    <property type="molecule type" value="Genomic_DNA"/>
</dbReference>
<dbReference type="PANTHER" id="PTHR34136">
    <property type="match status" value="1"/>
</dbReference>
<evidence type="ECO:0000313" key="4">
    <source>
        <dbReference type="Proteomes" id="UP000010482"/>
    </source>
</evidence>
<dbReference type="STRING" id="13035.Dacsa_0561"/>
<protein>
    <submittedName>
        <fullName evidence="3">Exopolysaccharide biosynthesis protein, WecB/TagA/CpsF family</fullName>
    </submittedName>
</protein>
<name>K9YR08_DACS8</name>
<evidence type="ECO:0000256" key="1">
    <source>
        <dbReference type="ARBA" id="ARBA00022676"/>
    </source>
</evidence>